<organism evidence="2 3">
    <name type="scientific">Plakobranchus ocellatus</name>
    <dbReference type="NCBI Taxonomy" id="259542"/>
    <lineage>
        <taxon>Eukaryota</taxon>
        <taxon>Metazoa</taxon>
        <taxon>Spiralia</taxon>
        <taxon>Lophotrochozoa</taxon>
        <taxon>Mollusca</taxon>
        <taxon>Gastropoda</taxon>
        <taxon>Heterobranchia</taxon>
        <taxon>Euthyneura</taxon>
        <taxon>Panpulmonata</taxon>
        <taxon>Sacoglossa</taxon>
        <taxon>Placobranchoidea</taxon>
        <taxon>Plakobranchidae</taxon>
        <taxon>Plakobranchus</taxon>
    </lineage>
</organism>
<name>A0AAV3YXS1_9GAST</name>
<dbReference type="EMBL" id="BLXT01001645">
    <property type="protein sequence ID" value="GFN87037.1"/>
    <property type="molecule type" value="Genomic_DNA"/>
</dbReference>
<feature type="region of interest" description="Disordered" evidence="1">
    <location>
        <begin position="69"/>
        <end position="97"/>
    </location>
</feature>
<dbReference type="SUPFAM" id="SSF56672">
    <property type="entry name" value="DNA/RNA polymerases"/>
    <property type="match status" value="1"/>
</dbReference>
<dbReference type="InterPro" id="IPR043128">
    <property type="entry name" value="Rev_trsase/Diguanyl_cyclase"/>
</dbReference>
<feature type="compositionally biased region" description="Low complexity" evidence="1">
    <location>
        <begin position="74"/>
        <end position="88"/>
    </location>
</feature>
<accession>A0AAV3YXS1</accession>
<dbReference type="Gene3D" id="3.30.70.270">
    <property type="match status" value="1"/>
</dbReference>
<evidence type="ECO:0000313" key="3">
    <source>
        <dbReference type="Proteomes" id="UP000735302"/>
    </source>
</evidence>
<sequence length="97" mass="10812">MGQILQGLKGVQCNQDDMIITGKDNQENLENLRAVLYRLPVHGLKANLEKCQFLRDEVIFWIVHTKPSPCVSRPSETVTTPEPSTDSTLSETSKQSG</sequence>
<dbReference type="AlphaFoldDB" id="A0AAV3YXS1"/>
<comment type="caution">
    <text evidence="2">The sequence shown here is derived from an EMBL/GenBank/DDBJ whole genome shotgun (WGS) entry which is preliminary data.</text>
</comment>
<proteinExistence type="predicted"/>
<dbReference type="InterPro" id="IPR043502">
    <property type="entry name" value="DNA/RNA_pol_sf"/>
</dbReference>
<keyword evidence="3" id="KW-1185">Reference proteome</keyword>
<gene>
    <name evidence="2" type="ORF">PoB_001354300</name>
</gene>
<protein>
    <submittedName>
        <fullName evidence="2">Transposon tf2-9 polyprotein</fullName>
    </submittedName>
</protein>
<evidence type="ECO:0000313" key="2">
    <source>
        <dbReference type="EMBL" id="GFN87037.1"/>
    </source>
</evidence>
<reference evidence="2 3" key="1">
    <citation type="journal article" date="2021" name="Elife">
        <title>Chloroplast acquisition without the gene transfer in kleptoplastic sea slugs, Plakobranchus ocellatus.</title>
        <authorList>
            <person name="Maeda T."/>
            <person name="Takahashi S."/>
            <person name="Yoshida T."/>
            <person name="Shimamura S."/>
            <person name="Takaki Y."/>
            <person name="Nagai Y."/>
            <person name="Toyoda A."/>
            <person name="Suzuki Y."/>
            <person name="Arimoto A."/>
            <person name="Ishii H."/>
            <person name="Satoh N."/>
            <person name="Nishiyama T."/>
            <person name="Hasebe M."/>
            <person name="Maruyama T."/>
            <person name="Minagawa J."/>
            <person name="Obokata J."/>
            <person name="Shigenobu S."/>
        </authorList>
    </citation>
    <scope>NUCLEOTIDE SEQUENCE [LARGE SCALE GENOMIC DNA]</scope>
</reference>
<evidence type="ECO:0000256" key="1">
    <source>
        <dbReference type="SAM" id="MobiDB-lite"/>
    </source>
</evidence>
<dbReference type="Proteomes" id="UP000735302">
    <property type="component" value="Unassembled WGS sequence"/>
</dbReference>